<reference evidence="3 4" key="1">
    <citation type="submission" date="2018-05" db="EMBL/GenBank/DDBJ databases">
        <title>Genomic Encyclopedia of Archaeal and Bacterial Type Strains, Phase II (KMG-II): from individual species to whole genera.</title>
        <authorList>
            <person name="Goeker M."/>
        </authorList>
    </citation>
    <scope>NUCLEOTIDE SEQUENCE [LARGE SCALE GENOMIC DNA]</scope>
    <source>
        <strain evidence="3 4">DSM 19975</strain>
    </source>
</reference>
<accession>A0A316HJS2</accession>
<evidence type="ECO:0000256" key="1">
    <source>
        <dbReference type="SAM" id="SignalP"/>
    </source>
</evidence>
<name>A0A316HJS2_9SPHI</name>
<dbReference type="Pfam" id="PF14905">
    <property type="entry name" value="OMP_b-brl_3"/>
    <property type="match status" value="1"/>
</dbReference>
<dbReference type="InterPro" id="IPR041700">
    <property type="entry name" value="OMP_b-brl_3"/>
</dbReference>
<dbReference type="EMBL" id="QGHA01000009">
    <property type="protein sequence ID" value="PWK74195.1"/>
    <property type="molecule type" value="Genomic_DNA"/>
</dbReference>
<dbReference type="AlphaFoldDB" id="A0A316HJS2"/>
<evidence type="ECO:0000313" key="3">
    <source>
        <dbReference type="EMBL" id="PWK74195.1"/>
    </source>
</evidence>
<dbReference type="SUPFAM" id="SSF56935">
    <property type="entry name" value="Porins"/>
    <property type="match status" value="1"/>
</dbReference>
<organism evidence="3 4">
    <name type="scientific">Mucilaginibacter oryzae</name>
    <dbReference type="NCBI Taxonomy" id="468058"/>
    <lineage>
        <taxon>Bacteria</taxon>
        <taxon>Pseudomonadati</taxon>
        <taxon>Bacteroidota</taxon>
        <taxon>Sphingobacteriia</taxon>
        <taxon>Sphingobacteriales</taxon>
        <taxon>Sphingobacteriaceae</taxon>
        <taxon>Mucilaginibacter</taxon>
    </lineage>
</organism>
<keyword evidence="1" id="KW-0732">Signal</keyword>
<dbReference type="RefSeq" id="WP_109609404.1">
    <property type="nucleotide sequence ID" value="NZ_QGHA01000009.1"/>
</dbReference>
<feature type="domain" description="Outer membrane protein beta-barrel" evidence="2">
    <location>
        <begin position="419"/>
        <end position="846"/>
    </location>
</feature>
<comment type="caution">
    <text evidence="3">The sequence shown here is derived from an EMBL/GenBank/DDBJ whole genome shotgun (WGS) entry which is preliminary data.</text>
</comment>
<feature type="signal peptide" evidence="1">
    <location>
        <begin position="1"/>
        <end position="21"/>
    </location>
</feature>
<proteinExistence type="predicted"/>
<protein>
    <submittedName>
        <fullName evidence="3">Outer membrane beta-barrel protein</fullName>
    </submittedName>
</protein>
<sequence>MAKIYGVILISISIFCNNAFAQNINVRGRVRDKETSIGLCNVIIKLYNRDAIVYSTASDSLGYFGIPPDYYKQGDHIVIHSLNFDDLWVKTLPPINAANHLLGVFDLIRHNIQLQDIKINAKRRYRDTTKIDLSNEKFERSVMIDDLFSTRGFYKDSKGELYFNGRHVSDIMVNGGDFFGKKNMDIYQLLPALVLDKIEVVETNIDDQTNTTTQDPTIRINLKLKEKYNKGAFGNASTGMGTAKRYLIGSDMYTYKNKEQISFGFNTNNINISELPAVEPLISFSANGNNSITHNAKFSYRNILSKKLEISFSARGKIDHRDYLSDVERQEENTNQFSKIINQSKTRQIGMPEARLILNYKIDSLNTLTFIQTNNHIKTTQTDLSNYQINVGEINTVSNLNRSQNIVNNTSLSELSYTHKFAKAGRSWNIAISRQHISIENNESDSVYNLTGQLTKAYFVKGDRNSGQNTFNISTAFTEPLGTEAYINMFAKYRNDEIDYHPNIISDSLKNIQNTPPVAITNQYIQTGIKLQKMLKRFAFDGSLQALFNIRHASTMGNVQRFTVLNINADAKVDYKIDNKKSYSISYKKVTNYPVPAQLININNSFDLISQISGNPGIKPELKNSIRFDYNINKSGTESFNLTAGFDAYSNKFGQVINYSPNTPQSVYDTNLGNAKAATAGFSVVKNISDKIYLNYSGNFSYIEQPTIVNSKLNLNSGVTINQALTTGKEIIKNILSVTPTFATSYSRYLYESSSINMLTLTYSDKFSFTAFKFQLELYPLINYNHSISTTTSLSVNGALKRNVFKKYGTIWLQGYDLFNSFKYNNNFIGASYTQTVKYSNIKRYFIMGLSLRFNNIK</sequence>
<keyword evidence="4" id="KW-1185">Reference proteome</keyword>
<gene>
    <name evidence="3" type="ORF">LX99_03996</name>
</gene>
<dbReference type="Proteomes" id="UP000245678">
    <property type="component" value="Unassembled WGS sequence"/>
</dbReference>
<evidence type="ECO:0000259" key="2">
    <source>
        <dbReference type="Pfam" id="PF14905"/>
    </source>
</evidence>
<feature type="chain" id="PRO_5016425203" evidence="1">
    <location>
        <begin position="22"/>
        <end position="858"/>
    </location>
</feature>
<evidence type="ECO:0000313" key="4">
    <source>
        <dbReference type="Proteomes" id="UP000245678"/>
    </source>
</evidence>